<feature type="signal peptide" evidence="1">
    <location>
        <begin position="1"/>
        <end position="25"/>
    </location>
</feature>
<feature type="chain" id="PRO_5016721159" evidence="1">
    <location>
        <begin position="26"/>
        <end position="266"/>
    </location>
</feature>
<dbReference type="STRING" id="139420.A0A371CX00"/>
<organism evidence="2 3">
    <name type="scientific">Lentinus brumalis</name>
    <dbReference type="NCBI Taxonomy" id="2498619"/>
    <lineage>
        <taxon>Eukaryota</taxon>
        <taxon>Fungi</taxon>
        <taxon>Dikarya</taxon>
        <taxon>Basidiomycota</taxon>
        <taxon>Agaricomycotina</taxon>
        <taxon>Agaricomycetes</taxon>
        <taxon>Polyporales</taxon>
        <taxon>Polyporaceae</taxon>
        <taxon>Lentinus</taxon>
    </lineage>
</organism>
<evidence type="ECO:0000313" key="2">
    <source>
        <dbReference type="EMBL" id="RDX44801.1"/>
    </source>
</evidence>
<sequence>MVFDRSKWCFVVPFFARLLIPPATPVALLDAVTDDDEPASAPLDASSPVTSLAIGSKGTALQISARSAVRDYMLNWDSGGRTAVIVRRLQILLSLSAVTSLRLSLGNVDVVPLLQHLRQLSDLELHCGRANRGLEKSQDVLRGIECERLLPAPTSFTFSVQWPLPFEKGILSAVAQMLRARAGMNLPLPVRLVVMQLHNKAREDTSRPAWMDFVRANFAPYVEDFEVREVELPVPRASAQPKRWLVEGAEKYWTLYDRAKPGYLDP</sequence>
<dbReference type="AlphaFoldDB" id="A0A371CX00"/>
<gene>
    <name evidence="2" type="ORF">OH76DRAFT_1040236</name>
</gene>
<keyword evidence="1" id="KW-0732">Signal</keyword>
<reference evidence="2 3" key="1">
    <citation type="journal article" date="2018" name="Biotechnol. Biofuels">
        <title>Integrative visual omics of the white-rot fungus Polyporus brumalis exposes the biotechnological potential of its oxidative enzymes for delignifying raw plant biomass.</title>
        <authorList>
            <person name="Miyauchi S."/>
            <person name="Rancon A."/>
            <person name="Drula E."/>
            <person name="Hage H."/>
            <person name="Chaduli D."/>
            <person name="Favel A."/>
            <person name="Grisel S."/>
            <person name="Henrissat B."/>
            <person name="Herpoel-Gimbert I."/>
            <person name="Ruiz-Duenas F.J."/>
            <person name="Chevret D."/>
            <person name="Hainaut M."/>
            <person name="Lin J."/>
            <person name="Wang M."/>
            <person name="Pangilinan J."/>
            <person name="Lipzen A."/>
            <person name="Lesage-Meessen L."/>
            <person name="Navarro D."/>
            <person name="Riley R."/>
            <person name="Grigoriev I.V."/>
            <person name="Zhou S."/>
            <person name="Raouche S."/>
            <person name="Rosso M.N."/>
        </authorList>
    </citation>
    <scope>NUCLEOTIDE SEQUENCE [LARGE SCALE GENOMIC DNA]</scope>
    <source>
        <strain evidence="2 3">BRFM 1820</strain>
    </source>
</reference>
<keyword evidence="3" id="KW-1185">Reference proteome</keyword>
<protein>
    <submittedName>
        <fullName evidence="2">Uncharacterized protein</fullName>
    </submittedName>
</protein>
<dbReference type="Proteomes" id="UP000256964">
    <property type="component" value="Unassembled WGS sequence"/>
</dbReference>
<evidence type="ECO:0000256" key="1">
    <source>
        <dbReference type="SAM" id="SignalP"/>
    </source>
</evidence>
<accession>A0A371CX00</accession>
<dbReference type="EMBL" id="KZ857445">
    <property type="protein sequence ID" value="RDX44801.1"/>
    <property type="molecule type" value="Genomic_DNA"/>
</dbReference>
<evidence type="ECO:0000313" key="3">
    <source>
        <dbReference type="Proteomes" id="UP000256964"/>
    </source>
</evidence>
<proteinExistence type="predicted"/>
<name>A0A371CX00_9APHY</name>